<evidence type="ECO:0000256" key="10">
    <source>
        <dbReference type="RuleBase" id="RU004181"/>
    </source>
</evidence>
<dbReference type="UniPathway" id="UPA00665"/>
<keyword evidence="2 9" id="KW-1003">Cell membrane</keyword>
<dbReference type="GO" id="GO:0006508">
    <property type="term" value="P:proteolysis"/>
    <property type="evidence" value="ECO:0007669"/>
    <property type="project" value="UniProtKB-KW"/>
</dbReference>
<feature type="active site" evidence="9">
    <location>
        <position position="111"/>
    </location>
</feature>
<dbReference type="PANTHER" id="PTHR33695:SF1">
    <property type="entry name" value="LIPOPROTEIN SIGNAL PEPTIDASE"/>
    <property type="match status" value="1"/>
</dbReference>
<dbReference type="Pfam" id="PF01252">
    <property type="entry name" value="Peptidase_A8"/>
    <property type="match status" value="1"/>
</dbReference>
<dbReference type="EC" id="3.4.23.36" evidence="9"/>
<evidence type="ECO:0000256" key="8">
    <source>
        <dbReference type="ARBA" id="ARBA00023136"/>
    </source>
</evidence>
<evidence type="ECO:0000256" key="1">
    <source>
        <dbReference type="ARBA" id="ARBA00006139"/>
    </source>
</evidence>
<dbReference type="GO" id="GO:0004190">
    <property type="term" value="F:aspartic-type endopeptidase activity"/>
    <property type="evidence" value="ECO:0007669"/>
    <property type="project" value="UniProtKB-UniRule"/>
</dbReference>
<dbReference type="PANTHER" id="PTHR33695">
    <property type="entry name" value="LIPOPROTEIN SIGNAL PEPTIDASE"/>
    <property type="match status" value="1"/>
</dbReference>
<evidence type="ECO:0000256" key="2">
    <source>
        <dbReference type="ARBA" id="ARBA00022475"/>
    </source>
</evidence>
<keyword evidence="5 9" id="KW-0064">Aspartyl protease</keyword>
<dbReference type="GO" id="GO:0005886">
    <property type="term" value="C:plasma membrane"/>
    <property type="evidence" value="ECO:0007669"/>
    <property type="project" value="UniProtKB-SubCell"/>
</dbReference>
<comment type="catalytic activity">
    <reaction evidence="9">
        <text>Release of signal peptides from bacterial membrane prolipoproteins. Hydrolyzes -Xaa-Yaa-Zaa-|-(S,diacylglyceryl)Cys-, in which Xaa is hydrophobic (preferably Leu), and Yaa (Ala or Ser) and Zaa (Gly or Ala) have small, neutral side chains.</text>
        <dbReference type="EC" id="3.4.23.36"/>
    </reaction>
</comment>
<evidence type="ECO:0000313" key="12">
    <source>
        <dbReference type="Proteomes" id="UP000320781"/>
    </source>
</evidence>
<feature type="transmembrane region" description="Helical" evidence="9">
    <location>
        <begin position="83"/>
        <end position="101"/>
    </location>
</feature>
<evidence type="ECO:0000256" key="5">
    <source>
        <dbReference type="ARBA" id="ARBA00022750"/>
    </source>
</evidence>
<comment type="similarity">
    <text evidence="1 9 10">Belongs to the peptidase A8 family.</text>
</comment>
<evidence type="ECO:0000256" key="9">
    <source>
        <dbReference type="HAMAP-Rule" id="MF_00161"/>
    </source>
</evidence>
<comment type="function">
    <text evidence="9">This protein specifically catalyzes the removal of signal peptides from prolipoproteins.</text>
</comment>
<evidence type="ECO:0000256" key="6">
    <source>
        <dbReference type="ARBA" id="ARBA00022801"/>
    </source>
</evidence>
<keyword evidence="8 9" id="KW-0472">Membrane</keyword>
<evidence type="ECO:0000256" key="7">
    <source>
        <dbReference type="ARBA" id="ARBA00022989"/>
    </source>
</evidence>
<comment type="pathway">
    <text evidence="9">Protein modification; lipoprotein biosynthesis (signal peptide cleavage).</text>
</comment>
<evidence type="ECO:0000313" key="11">
    <source>
        <dbReference type="EMBL" id="TES86828.1"/>
    </source>
</evidence>
<dbReference type="NCBIfam" id="TIGR00077">
    <property type="entry name" value="lspA"/>
    <property type="match status" value="1"/>
</dbReference>
<dbReference type="PRINTS" id="PR00781">
    <property type="entry name" value="LIPOSIGPTASE"/>
</dbReference>
<dbReference type="Proteomes" id="UP000320781">
    <property type="component" value="Unassembled WGS sequence"/>
</dbReference>
<dbReference type="AlphaFoldDB" id="A0A523QM49"/>
<evidence type="ECO:0000256" key="4">
    <source>
        <dbReference type="ARBA" id="ARBA00022692"/>
    </source>
</evidence>
<feature type="transmembrane region" description="Helical" evidence="9">
    <location>
        <begin position="47"/>
        <end position="76"/>
    </location>
</feature>
<organism evidence="11 12">
    <name type="scientific">Aerophobetes bacterium</name>
    <dbReference type="NCBI Taxonomy" id="2030807"/>
    <lineage>
        <taxon>Bacteria</taxon>
        <taxon>Candidatus Aerophobota</taxon>
    </lineage>
</organism>
<gene>
    <name evidence="9 11" type="primary">lspA</name>
    <name evidence="11" type="ORF">E3J95_01025</name>
</gene>
<comment type="caution">
    <text evidence="9">Lacks conserved residue(s) required for the propagation of feature annotation.</text>
</comment>
<dbReference type="InterPro" id="IPR001872">
    <property type="entry name" value="Peptidase_A8"/>
</dbReference>
<proteinExistence type="inferred from homology"/>
<protein>
    <recommendedName>
        <fullName evidence="9">Lipoprotein signal peptidase</fullName>
        <ecNumber evidence="9">3.4.23.36</ecNumber>
    </recommendedName>
    <alternativeName>
        <fullName evidence="9">Prolipoprotein signal peptidase</fullName>
    </alternativeName>
    <alternativeName>
        <fullName evidence="9">Signal peptidase II</fullName>
        <shortName evidence="9">SPase II</shortName>
    </alternativeName>
</protein>
<feature type="transmembrane region" description="Helical" evidence="9">
    <location>
        <begin position="121"/>
        <end position="140"/>
    </location>
</feature>
<comment type="subcellular location">
    <subcellularLocation>
        <location evidence="9">Cell membrane</location>
        <topology evidence="9">Multi-pass membrane protein</topology>
    </subcellularLocation>
</comment>
<feature type="active site" evidence="9">
    <location>
        <position position="125"/>
    </location>
</feature>
<dbReference type="HAMAP" id="MF_00161">
    <property type="entry name" value="LspA"/>
    <property type="match status" value="1"/>
</dbReference>
<evidence type="ECO:0000256" key="3">
    <source>
        <dbReference type="ARBA" id="ARBA00022670"/>
    </source>
</evidence>
<dbReference type="EMBL" id="SOKU01000041">
    <property type="protein sequence ID" value="TES86828.1"/>
    <property type="molecule type" value="Genomic_DNA"/>
</dbReference>
<keyword evidence="4 9" id="KW-0812">Transmembrane</keyword>
<keyword evidence="3 9" id="KW-0645">Protease</keyword>
<sequence length="145" mass="16239">MSLIPITILVFFCDWLSKFLVQRNLSPGESYTLVDNVLSLTYLRNPGAFFGLLSGEATLIIFLNFAIIVLITIIWLKVMRGKWQYEVGLGMILGGTLGNLWDRIGNGVVIDFVDLNLWPVFNLADVFLCIGVGIIIFGLIKQELK</sequence>
<keyword evidence="7 9" id="KW-1133">Transmembrane helix</keyword>
<accession>A0A523QM49</accession>
<name>A0A523QM49_UNCAE</name>
<reference evidence="11 12" key="1">
    <citation type="submission" date="2019-03" db="EMBL/GenBank/DDBJ databases">
        <title>Metabolic potential of uncultured bacteria and archaea associated with petroleum seepage in deep-sea sediments.</title>
        <authorList>
            <person name="Dong X."/>
            <person name="Hubert C."/>
        </authorList>
    </citation>
    <scope>NUCLEOTIDE SEQUENCE [LARGE SCALE GENOMIC DNA]</scope>
    <source>
        <strain evidence="11">E44_bin92</strain>
    </source>
</reference>
<keyword evidence="6 9" id="KW-0378">Hydrolase</keyword>
<comment type="caution">
    <text evidence="11">The sequence shown here is derived from an EMBL/GenBank/DDBJ whole genome shotgun (WGS) entry which is preliminary data.</text>
</comment>